<name>A0ABV4WN68_9CYAN</name>
<dbReference type="RefSeq" id="WP_413278905.1">
    <property type="nucleotide sequence ID" value="NZ_JBHFNT010000158.1"/>
</dbReference>
<protein>
    <submittedName>
        <fullName evidence="2">Uncharacterized protein</fullName>
    </submittedName>
</protein>
<evidence type="ECO:0000313" key="3">
    <source>
        <dbReference type="Proteomes" id="UP001576780"/>
    </source>
</evidence>
<keyword evidence="1" id="KW-0175">Coiled coil</keyword>
<keyword evidence="3" id="KW-1185">Reference proteome</keyword>
<evidence type="ECO:0000313" key="2">
    <source>
        <dbReference type="EMBL" id="MFB2836524.1"/>
    </source>
</evidence>
<dbReference type="EMBL" id="JBHFNT010000158">
    <property type="protein sequence ID" value="MFB2836524.1"/>
    <property type="molecule type" value="Genomic_DNA"/>
</dbReference>
<organism evidence="2 3">
    <name type="scientific">Floridaenema evergladense BLCC-F167</name>
    <dbReference type="NCBI Taxonomy" id="3153639"/>
    <lineage>
        <taxon>Bacteria</taxon>
        <taxon>Bacillati</taxon>
        <taxon>Cyanobacteriota</taxon>
        <taxon>Cyanophyceae</taxon>
        <taxon>Oscillatoriophycideae</taxon>
        <taxon>Aerosakkonematales</taxon>
        <taxon>Aerosakkonemataceae</taxon>
        <taxon>Floridanema</taxon>
        <taxon>Floridanema evergladense</taxon>
    </lineage>
</organism>
<proteinExistence type="predicted"/>
<comment type="caution">
    <text evidence="2">The sequence shown here is derived from an EMBL/GenBank/DDBJ whole genome shotgun (WGS) entry which is preliminary data.</text>
</comment>
<sequence>MATKNIRIVGYLPPQYHEKLREYMKEQSITESTALVKIIKQFFDGTLSANVPQVTSDKDDAVVSLEADMARIKHRLMVLEEEVASIKQRRGGKSQTYPFPRSPVKLLSQTEEQLSTRLGVMPSEIQEAVEKGEDYFKDWSKRRDPALRAWQKRGNLFHPLSD</sequence>
<feature type="coiled-coil region" evidence="1">
    <location>
        <begin position="62"/>
        <end position="89"/>
    </location>
</feature>
<evidence type="ECO:0000256" key="1">
    <source>
        <dbReference type="SAM" id="Coils"/>
    </source>
</evidence>
<reference evidence="2 3" key="1">
    <citation type="submission" date="2024-09" db="EMBL/GenBank/DDBJ databases">
        <title>Floridaenema gen nov. (Aerosakkonemataceae, Aerosakkonematales ord. nov., Cyanobacteria) from benthic tropical and subtropical fresh waters, with the description of four new species.</title>
        <authorList>
            <person name="Moretto J.A."/>
            <person name="Berthold D.E."/>
            <person name="Lefler F.W."/>
            <person name="Huang I.-S."/>
            <person name="Laughinghouse H. IV."/>
        </authorList>
    </citation>
    <scope>NUCLEOTIDE SEQUENCE [LARGE SCALE GENOMIC DNA]</scope>
    <source>
        <strain evidence="2 3">BLCC-F167</strain>
    </source>
</reference>
<dbReference type="Proteomes" id="UP001576780">
    <property type="component" value="Unassembled WGS sequence"/>
</dbReference>
<accession>A0ABV4WN68</accession>
<gene>
    <name evidence="2" type="ORF">ACE1CA_18485</name>
</gene>